<reference evidence="3 4" key="1">
    <citation type="journal article" date="2016" name="BMC Genomics">
        <title>Combined genomic and structural analyses of a cultured magnetotactic bacterium reveals its niche adaptation to a dynamic environment.</title>
        <authorList>
            <person name="Araujo A.C."/>
            <person name="Morillo V."/>
            <person name="Cypriano J."/>
            <person name="Teixeira L.C."/>
            <person name="Leao P."/>
            <person name="Lyra S."/>
            <person name="Almeida L.G."/>
            <person name="Bazylinski D.A."/>
            <person name="Vasconcellos A.T."/>
            <person name="Abreu F."/>
            <person name="Lins U."/>
        </authorList>
    </citation>
    <scope>NUCLEOTIDE SEQUENCE [LARGE SCALE GENOMIC DNA]</scope>
    <source>
        <strain evidence="3 4">IT-1</strain>
    </source>
</reference>
<feature type="domain" description="Recombinase" evidence="2">
    <location>
        <begin position="171"/>
        <end position="285"/>
    </location>
</feature>
<dbReference type="SUPFAM" id="SSF53041">
    <property type="entry name" value="Resolvase-like"/>
    <property type="match status" value="1"/>
</dbReference>
<dbReference type="GO" id="GO:0000150">
    <property type="term" value="F:DNA strand exchange activity"/>
    <property type="evidence" value="ECO:0007669"/>
    <property type="project" value="InterPro"/>
</dbReference>
<dbReference type="InterPro" id="IPR036162">
    <property type="entry name" value="Resolvase-like_N_sf"/>
</dbReference>
<dbReference type="PANTHER" id="PTHR30461">
    <property type="entry name" value="DNA-INVERTASE FROM LAMBDOID PROPHAGE"/>
    <property type="match status" value="1"/>
</dbReference>
<dbReference type="Pfam" id="PF07508">
    <property type="entry name" value="Recombinase"/>
    <property type="match status" value="1"/>
</dbReference>
<sequence>MSRKSLTPKVRCAIYTRKSTDEGLEMEFNSLDAQREACAAYITSQKSNGWHPLPDRYDDGGFSGGNMERPALKRLMADIEAGQVDIVVCYKVDRLSRSLLDFSQLIEVFERHGASFVSITQQFSTTTSMGRLTLNMLLSFAQYEREVIAERIRDKVAASKRKGMWMGGVPPLGYDVVDRKLVINEEEAQLVQHIFKRFTQVGSVTSLVQELNDAGRRTKSWTTQSGRVREGGKFDKNSLYRMLKNRIYLGEIVHKEESFPGEHVAIIQPQQWQRVESILAENAHQRANQSRSQSPAPLKGILRCGHCNRAMKPSHTRKKGKQYRYYTCQQALKRGHDSCPVKTVAAGEVEQLVLDQIQGILASPEMVVNIWKSARQEGGFLTELEATEALRNLEPIWQELFPLEQSRLLNLLLDRVMITTDQMEVHLRREGIDHLAGELAA</sequence>
<dbReference type="Pfam" id="PF00239">
    <property type="entry name" value="Resolvase"/>
    <property type="match status" value="1"/>
</dbReference>
<accession>A0A1Y2K478</accession>
<dbReference type="InterPro" id="IPR025827">
    <property type="entry name" value="Zn_ribbon_recom_dom"/>
</dbReference>
<dbReference type="CDD" id="cd03768">
    <property type="entry name" value="SR_ResInv"/>
    <property type="match status" value="1"/>
</dbReference>
<dbReference type="InterPro" id="IPR050639">
    <property type="entry name" value="SSR_resolvase"/>
</dbReference>
<comment type="caution">
    <text evidence="3">The sequence shown here is derived from an EMBL/GenBank/DDBJ whole genome shotgun (WGS) entry which is preliminary data.</text>
</comment>
<dbReference type="Gene3D" id="3.40.50.1390">
    <property type="entry name" value="Resolvase, N-terminal catalytic domain"/>
    <property type="match status" value="1"/>
</dbReference>
<gene>
    <name evidence="3" type="ORF">MAIT1_04029</name>
</gene>
<name>A0A1Y2K478_9PROT</name>
<dbReference type="EMBL" id="LVJN01000019">
    <property type="protein sequence ID" value="OSM04178.1"/>
    <property type="molecule type" value="Genomic_DNA"/>
</dbReference>
<dbReference type="STRING" id="1434232.MAIT1_04029"/>
<dbReference type="InterPro" id="IPR006119">
    <property type="entry name" value="Resolv_N"/>
</dbReference>
<evidence type="ECO:0000313" key="3">
    <source>
        <dbReference type="EMBL" id="OSM04178.1"/>
    </source>
</evidence>
<dbReference type="Gene3D" id="3.90.1750.20">
    <property type="entry name" value="Putative Large Serine Recombinase, Chain B, Domain 2"/>
    <property type="match status" value="1"/>
</dbReference>
<dbReference type="AlphaFoldDB" id="A0A1Y2K478"/>
<dbReference type="RefSeq" id="WP_085442286.1">
    <property type="nucleotide sequence ID" value="NZ_LVJN01000019.1"/>
</dbReference>
<dbReference type="SMART" id="SM00857">
    <property type="entry name" value="Resolvase"/>
    <property type="match status" value="1"/>
</dbReference>
<proteinExistence type="predicted"/>
<dbReference type="InterPro" id="IPR011109">
    <property type="entry name" value="DNA_bind_recombinase_dom"/>
</dbReference>
<dbReference type="PROSITE" id="PS51737">
    <property type="entry name" value="RECOMBINASE_DNA_BIND"/>
    <property type="match status" value="1"/>
</dbReference>
<feature type="domain" description="Resolvase/invertase-type recombinase catalytic" evidence="1">
    <location>
        <begin position="11"/>
        <end position="163"/>
    </location>
</feature>
<protein>
    <submittedName>
        <fullName evidence="3">Putative site-specific recombinase</fullName>
    </submittedName>
</protein>
<dbReference type="PROSITE" id="PS51736">
    <property type="entry name" value="RECOMBINASES_3"/>
    <property type="match status" value="1"/>
</dbReference>
<dbReference type="PANTHER" id="PTHR30461:SF23">
    <property type="entry name" value="DNA RECOMBINASE-RELATED"/>
    <property type="match status" value="1"/>
</dbReference>
<evidence type="ECO:0000259" key="1">
    <source>
        <dbReference type="PROSITE" id="PS51736"/>
    </source>
</evidence>
<dbReference type="OrthoDB" id="7277848at2"/>
<keyword evidence="4" id="KW-1185">Reference proteome</keyword>
<dbReference type="Pfam" id="PF13408">
    <property type="entry name" value="Zn_ribbon_recom"/>
    <property type="match status" value="1"/>
</dbReference>
<evidence type="ECO:0000313" key="4">
    <source>
        <dbReference type="Proteomes" id="UP000194003"/>
    </source>
</evidence>
<dbReference type="Proteomes" id="UP000194003">
    <property type="component" value="Unassembled WGS sequence"/>
</dbReference>
<dbReference type="InterPro" id="IPR038109">
    <property type="entry name" value="DNA_bind_recomb_sf"/>
</dbReference>
<organism evidence="3 4">
    <name type="scientific">Magnetofaba australis IT-1</name>
    <dbReference type="NCBI Taxonomy" id="1434232"/>
    <lineage>
        <taxon>Bacteria</taxon>
        <taxon>Pseudomonadati</taxon>
        <taxon>Pseudomonadota</taxon>
        <taxon>Magnetococcia</taxon>
        <taxon>Magnetococcales</taxon>
        <taxon>Magnetococcaceae</taxon>
        <taxon>Magnetofaba</taxon>
    </lineage>
</organism>
<dbReference type="GO" id="GO:0003677">
    <property type="term" value="F:DNA binding"/>
    <property type="evidence" value="ECO:0007669"/>
    <property type="project" value="InterPro"/>
</dbReference>
<evidence type="ECO:0000259" key="2">
    <source>
        <dbReference type="PROSITE" id="PS51737"/>
    </source>
</evidence>